<gene>
    <name evidence="1" type="ORF">HELGO_WM34356</name>
</gene>
<dbReference type="EMBL" id="CACVAZ010000040">
    <property type="protein sequence ID" value="CAA6807605.1"/>
    <property type="molecule type" value="Genomic_DNA"/>
</dbReference>
<proteinExistence type="predicted"/>
<name>A0A6S6SCE8_9BACT</name>
<reference evidence="1" key="1">
    <citation type="submission" date="2020-01" db="EMBL/GenBank/DDBJ databases">
        <authorList>
            <person name="Meier V. D."/>
            <person name="Meier V D."/>
        </authorList>
    </citation>
    <scope>NUCLEOTIDE SEQUENCE</scope>
    <source>
        <strain evidence="1">HLG_WM_MAG_02</strain>
    </source>
</reference>
<sequence>MFFITGMSTFTWVLIAYIGLHLGQEHIAPIKEFLENTK</sequence>
<evidence type="ECO:0000313" key="1">
    <source>
        <dbReference type="EMBL" id="CAA6807605.1"/>
    </source>
</evidence>
<feature type="non-terminal residue" evidence="1">
    <location>
        <position position="38"/>
    </location>
</feature>
<protein>
    <submittedName>
        <fullName evidence="1">Uncharacterized protein</fullName>
    </submittedName>
</protein>
<dbReference type="AlphaFoldDB" id="A0A6S6SCE8"/>
<accession>A0A6S6SCE8</accession>
<organism evidence="1">
    <name type="scientific">uncultured Sulfurovum sp</name>
    <dbReference type="NCBI Taxonomy" id="269237"/>
    <lineage>
        <taxon>Bacteria</taxon>
        <taxon>Pseudomonadati</taxon>
        <taxon>Campylobacterota</taxon>
        <taxon>Epsilonproteobacteria</taxon>
        <taxon>Campylobacterales</taxon>
        <taxon>Sulfurovaceae</taxon>
        <taxon>Sulfurovum</taxon>
        <taxon>environmental samples</taxon>
    </lineage>
</organism>